<dbReference type="OrthoDB" id="182577at2"/>
<keyword evidence="3" id="KW-1185">Reference proteome</keyword>
<evidence type="ECO:0000256" key="1">
    <source>
        <dbReference type="SAM" id="MobiDB-lite"/>
    </source>
</evidence>
<reference evidence="2 3" key="1">
    <citation type="submission" date="2019-03" db="EMBL/GenBank/DDBJ databases">
        <title>Dyadobacter AR-3-6 sp. nov., isolated from arctic soil.</title>
        <authorList>
            <person name="Chaudhary D.K."/>
        </authorList>
    </citation>
    <scope>NUCLEOTIDE SEQUENCE [LARGE SCALE GENOMIC DNA]</scope>
    <source>
        <strain evidence="2 3">AR-3-6</strain>
    </source>
</reference>
<dbReference type="AlphaFoldDB" id="A0A4R5DZU7"/>
<name>A0A4R5DZU7_9BACT</name>
<dbReference type="EMBL" id="SMFL01000001">
    <property type="protein sequence ID" value="TDE18244.1"/>
    <property type="molecule type" value="Genomic_DNA"/>
</dbReference>
<comment type="caution">
    <text evidence="2">The sequence shown here is derived from an EMBL/GenBank/DDBJ whole genome shotgun (WGS) entry which is preliminary data.</text>
</comment>
<dbReference type="GO" id="GO:0016740">
    <property type="term" value="F:transferase activity"/>
    <property type="evidence" value="ECO:0007669"/>
    <property type="project" value="UniProtKB-KW"/>
</dbReference>
<keyword evidence="2" id="KW-0808">Transferase</keyword>
<dbReference type="RefSeq" id="WP_131955960.1">
    <property type="nucleotide sequence ID" value="NZ_SMFL01000001.1"/>
</dbReference>
<gene>
    <name evidence="2" type="ORF">E0F88_01490</name>
</gene>
<accession>A0A4R5DZU7</accession>
<feature type="compositionally biased region" description="Polar residues" evidence="1">
    <location>
        <begin position="91"/>
        <end position="108"/>
    </location>
</feature>
<proteinExistence type="predicted"/>
<evidence type="ECO:0000313" key="2">
    <source>
        <dbReference type="EMBL" id="TDE18244.1"/>
    </source>
</evidence>
<sequence>MELPSNKSSVQLRSALRQQITDLKAPDFENLALQIFRYQATHNPIYHQYLTNLKTDVTRVEQLTEIPFLPIQFFKHHLIQTGQPPAPAATFESSGTTAKQTPERTATATMAPVTSRHTLFDAPLYNSVSTSIFQQHYGDLTNYHILALLPSYLERNNSSLVYMMNNFIDQTASELSGFYLNNTGEMLDRLRYLSQNPDGKTVLLMGVTFALLDLAESDLDFSFLKNIKNLIIMDTGGMKGRRQELLREEVHDILTSGFGVPSIHSEYGMTELLSQGYSNGEGLFNPGYTMRILLRDINDPFSLHDHNLSVSKTGGINAIDLANLDTCSFIETQDLGRFGTEPGTFYVMGRFDNSDIRGCNLMVL</sequence>
<feature type="region of interest" description="Disordered" evidence="1">
    <location>
        <begin position="85"/>
        <end position="109"/>
    </location>
</feature>
<evidence type="ECO:0000313" key="3">
    <source>
        <dbReference type="Proteomes" id="UP000294850"/>
    </source>
</evidence>
<organism evidence="2 3">
    <name type="scientific">Dyadobacter psychrotolerans</name>
    <dbReference type="NCBI Taxonomy" id="2541721"/>
    <lineage>
        <taxon>Bacteria</taxon>
        <taxon>Pseudomonadati</taxon>
        <taxon>Bacteroidota</taxon>
        <taxon>Cytophagia</taxon>
        <taxon>Cytophagales</taxon>
        <taxon>Spirosomataceae</taxon>
        <taxon>Dyadobacter</taxon>
    </lineage>
</organism>
<protein>
    <submittedName>
        <fullName evidence="2">Acyl transferase</fullName>
    </submittedName>
</protein>
<dbReference type="Proteomes" id="UP000294850">
    <property type="component" value="Unassembled WGS sequence"/>
</dbReference>